<dbReference type="InterPro" id="IPR050570">
    <property type="entry name" value="Cell_wall_metabolism_enzyme"/>
</dbReference>
<keyword evidence="1" id="KW-0732">Signal</keyword>
<evidence type="ECO:0000313" key="4">
    <source>
        <dbReference type="Proteomes" id="UP001589890"/>
    </source>
</evidence>
<gene>
    <name evidence="3" type="ORF">ACFFGN_30315</name>
</gene>
<protein>
    <submittedName>
        <fullName evidence="3">Peptidoglycan DD-metalloendopeptidase family protein</fullName>
    </submittedName>
</protein>
<feature type="chain" id="PRO_5046712388" evidence="1">
    <location>
        <begin position="30"/>
        <end position="344"/>
    </location>
</feature>
<dbReference type="EMBL" id="JBHLTC010000039">
    <property type="protein sequence ID" value="MFC0628404.1"/>
    <property type="molecule type" value="Genomic_DNA"/>
</dbReference>
<proteinExistence type="predicted"/>
<accession>A0ABV6QUU1</accession>
<feature type="signal peptide" evidence="1">
    <location>
        <begin position="1"/>
        <end position="29"/>
    </location>
</feature>
<evidence type="ECO:0000256" key="1">
    <source>
        <dbReference type="SAM" id="SignalP"/>
    </source>
</evidence>
<evidence type="ECO:0000313" key="3">
    <source>
        <dbReference type="EMBL" id="MFC0628404.1"/>
    </source>
</evidence>
<dbReference type="PANTHER" id="PTHR21666:SF270">
    <property type="entry name" value="MUREIN HYDROLASE ACTIVATOR ENVC"/>
    <property type="match status" value="1"/>
</dbReference>
<sequence length="344" mass="36402">MPLRRFITLLATLAVGAATLVALPTAAQAAPNFKAPFGCNQRWTYSHHSAEVRRALDFIRSDGGTTNGAPVVASAAGTATRHYQGGGAGNYVVIDHGGGWKTYYFHLSSFSISNGQSVAQGQRIGTTGSTGGSTGPHIHYEQLYNGVGQNIRINGTALAYPGSYGSYHLTSDNCGGSGTTNFTTWGSGINVRSDARLSASVVTTLAGPTPVFVQCQKQGDTVNAEGTSNNWWSKLRDQNGYISNIYIDHPAAQLPGVPICGAGVQFQTWGSSVNVRADARTSAAIVTTLTGPTTVWVLCQKQGDTVTAEGVTNNWWAKLRDQNGFMTNIYIDHPDNQLPGVPNC</sequence>
<feature type="domain" description="M23ase beta-sheet core" evidence="2">
    <location>
        <begin position="65"/>
        <end position="148"/>
    </location>
</feature>
<evidence type="ECO:0000259" key="2">
    <source>
        <dbReference type="Pfam" id="PF01551"/>
    </source>
</evidence>
<reference evidence="3 4" key="1">
    <citation type="submission" date="2024-09" db="EMBL/GenBank/DDBJ databases">
        <authorList>
            <person name="Sun Q."/>
            <person name="Mori K."/>
        </authorList>
    </citation>
    <scope>NUCLEOTIDE SEQUENCE [LARGE SCALE GENOMIC DNA]</scope>
    <source>
        <strain evidence="3 4">CGMCC 1.15906</strain>
    </source>
</reference>
<dbReference type="InterPro" id="IPR016047">
    <property type="entry name" value="M23ase_b-sheet_dom"/>
</dbReference>
<keyword evidence="4" id="KW-1185">Reference proteome</keyword>
<organism evidence="3 4">
    <name type="scientific">Kribbella deserti</name>
    <dbReference type="NCBI Taxonomy" id="1926257"/>
    <lineage>
        <taxon>Bacteria</taxon>
        <taxon>Bacillati</taxon>
        <taxon>Actinomycetota</taxon>
        <taxon>Actinomycetes</taxon>
        <taxon>Propionibacteriales</taxon>
        <taxon>Kribbellaceae</taxon>
        <taxon>Kribbella</taxon>
    </lineage>
</organism>
<dbReference type="RefSeq" id="WP_380054621.1">
    <property type="nucleotide sequence ID" value="NZ_JBHLTC010000039.1"/>
</dbReference>
<name>A0ABV6QUU1_9ACTN</name>
<dbReference type="PANTHER" id="PTHR21666">
    <property type="entry name" value="PEPTIDASE-RELATED"/>
    <property type="match status" value="1"/>
</dbReference>
<dbReference type="Gene3D" id="2.70.70.10">
    <property type="entry name" value="Glucose Permease (Domain IIA)"/>
    <property type="match status" value="1"/>
</dbReference>
<dbReference type="Proteomes" id="UP001589890">
    <property type="component" value="Unassembled WGS sequence"/>
</dbReference>
<dbReference type="Gene3D" id="2.30.30.40">
    <property type="entry name" value="SH3 Domains"/>
    <property type="match status" value="1"/>
</dbReference>
<dbReference type="InterPro" id="IPR011055">
    <property type="entry name" value="Dup_hybrid_motif"/>
</dbReference>
<comment type="caution">
    <text evidence="3">The sequence shown here is derived from an EMBL/GenBank/DDBJ whole genome shotgun (WGS) entry which is preliminary data.</text>
</comment>
<dbReference type="CDD" id="cd12797">
    <property type="entry name" value="M23_peptidase"/>
    <property type="match status" value="1"/>
</dbReference>
<dbReference type="Pfam" id="PF01551">
    <property type="entry name" value="Peptidase_M23"/>
    <property type="match status" value="1"/>
</dbReference>
<dbReference type="SUPFAM" id="SSF51261">
    <property type="entry name" value="Duplicated hybrid motif"/>
    <property type="match status" value="1"/>
</dbReference>